<keyword evidence="4" id="KW-1185">Reference proteome</keyword>
<dbReference type="AlphaFoldDB" id="A0A3Q2QP66"/>
<dbReference type="Gene3D" id="1.10.10.10">
    <property type="entry name" value="Winged helix-like DNA-binding domain superfamily/Winged helix DNA-binding domain"/>
    <property type="match status" value="1"/>
</dbReference>
<dbReference type="GO" id="GO:0000786">
    <property type="term" value="C:nucleosome"/>
    <property type="evidence" value="ECO:0007669"/>
    <property type="project" value="InterPro"/>
</dbReference>
<reference evidence="3" key="1">
    <citation type="submission" date="2025-08" db="UniProtKB">
        <authorList>
            <consortium name="Ensembl"/>
        </authorList>
    </citation>
    <scope>IDENTIFICATION</scope>
</reference>
<dbReference type="InterPro" id="IPR036390">
    <property type="entry name" value="WH_DNA-bd_sf"/>
</dbReference>
<reference evidence="3" key="2">
    <citation type="submission" date="2025-09" db="UniProtKB">
        <authorList>
            <consortium name="Ensembl"/>
        </authorList>
    </citation>
    <scope>IDENTIFICATION</scope>
</reference>
<dbReference type="GeneTree" id="ENSGT00940000170732"/>
<dbReference type="GO" id="GO:0003677">
    <property type="term" value="F:DNA binding"/>
    <property type="evidence" value="ECO:0007669"/>
    <property type="project" value="InterPro"/>
</dbReference>
<feature type="domain" description="H15" evidence="2">
    <location>
        <begin position="46"/>
        <end position="116"/>
    </location>
</feature>
<dbReference type="Proteomes" id="UP000265000">
    <property type="component" value="Unplaced"/>
</dbReference>
<evidence type="ECO:0000313" key="4">
    <source>
        <dbReference type="Proteomes" id="UP000265000"/>
    </source>
</evidence>
<dbReference type="STRING" id="8078.ENSFHEP00000029563"/>
<dbReference type="InterPro" id="IPR036388">
    <property type="entry name" value="WH-like_DNA-bd_sf"/>
</dbReference>
<dbReference type="GO" id="GO:0006334">
    <property type="term" value="P:nucleosome assembly"/>
    <property type="evidence" value="ECO:0007669"/>
    <property type="project" value="InterPro"/>
</dbReference>
<dbReference type="InterPro" id="IPR005818">
    <property type="entry name" value="Histone_H1/H5_H15"/>
</dbReference>
<evidence type="ECO:0000313" key="3">
    <source>
        <dbReference type="Ensembl" id="ENSFHEP00000029563.1"/>
    </source>
</evidence>
<evidence type="ECO:0000259" key="2">
    <source>
        <dbReference type="PROSITE" id="PS51504"/>
    </source>
</evidence>
<accession>A0A3Q2QP66</accession>
<dbReference type="SUPFAM" id="SSF46785">
    <property type="entry name" value="Winged helix' DNA-binding domain"/>
    <property type="match status" value="1"/>
</dbReference>
<feature type="region of interest" description="Disordered" evidence="1">
    <location>
        <begin position="177"/>
        <end position="196"/>
    </location>
</feature>
<organism evidence="3 4">
    <name type="scientific">Fundulus heteroclitus</name>
    <name type="common">Killifish</name>
    <name type="synonym">Mummichog</name>
    <dbReference type="NCBI Taxonomy" id="8078"/>
    <lineage>
        <taxon>Eukaryota</taxon>
        <taxon>Metazoa</taxon>
        <taxon>Chordata</taxon>
        <taxon>Craniata</taxon>
        <taxon>Vertebrata</taxon>
        <taxon>Euteleostomi</taxon>
        <taxon>Actinopterygii</taxon>
        <taxon>Neopterygii</taxon>
        <taxon>Teleostei</taxon>
        <taxon>Neoteleostei</taxon>
        <taxon>Acanthomorphata</taxon>
        <taxon>Ovalentaria</taxon>
        <taxon>Atherinomorphae</taxon>
        <taxon>Cyprinodontiformes</taxon>
        <taxon>Fundulidae</taxon>
        <taxon>Fundulus</taxon>
    </lineage>
</organism>
<dbReference type="Ensembl" id="ENSFHET00000020251.1">
    <property type="protein sequence ID" value="ENSFHEP00000029563.1"/>
    <property type="gene ID" value="ENSFHEG00000014344.1"/>
</dbReference>
<evidence type="ECO:0000256" key="1">
    <source>
        <dbReference type="SAM" id="MobiDB-lite"/>
    </source>
</evidence>
<proteinExistence type="predicted"/>
<sequence>MSLTAPLTQKTASVTCQPSRVSETPVRLFKHQIETKANKAPKAEPSKQQVSQLILSVVSECKHRGGISMAELKQTLAAQGYDVAKNNRRVKVVTERLVKDETLERTTRNTSFRLSNKVKPQSGPFDVIRSFTACRIHCLHASCLDSFQYIDSVSKVFSNVCIFFRAAKRVQNVKKPEVAAEKQPKKGKGLNLNHCV</sequence>
<dbReference type="Pfam" id="PF00538">
    <property type="entry name" value="Linker_histone"/>
    <property type="match status" value="1"/>
</dbReference>
<dbReference type="PROSITE" id="PS51504">
    <property type="entry name" value="H15"/>
    <property type="match status" value="1"/>
</dbReference>
<name>A0A3Q2QP66_FUNHE</name>
<protein>
    <recommendedName>
        <fullName evidence="2">H15 domain-containing protein</fullName>
    </recommendedName>
</protein>